<evidence type="ECO:0000313" key="4">
    <source>
        <dbReference type="Proteomes" id="UP000298246"/>
    </source>
</evidence>
<dbReference type="Pfam" id="PF17280">
    <property type="entry name" value="DUF5345"/>
    <property type="match status" value="1"/>
</dbReference>
<evidence type="ECO:0000256" key="1">
    <source>
        <dbReference type="SAM" id="MobiDB-lite"/>
    </source>
</evidence>
<protein>
    <recommendedName>
        <fullName evidence="5">YxlC family protein</fullName>
    </recommendedName>
</protein>
<accession>A0A4Y8QAN4</accession>
<organism evidence="3 4">
    <name type="scientific">Paenibacillus athensensis</name>
    <dbReference type="NCBI Taxonomy" id="1967502"/>
    <lineage>
        <taxon>Bacteria</taxon>
        <taxon>Bacillati</taxon>
        <taxon>Bacillota</taxon>
        <taxon>Bacilli</taxon>
        <taxon>Bacillales</taxon>
        <taxon>Paenibacillaceae</taxon>
        <taxon>Paenibacillus</taxon>
    </lineage>
</organism>
<proteinExistence type="predicted"/>
<evidence type="ECO:0008006" key="5">
    <source>
        <dbReference type="Google" id="ProtNLM"/>
    </source>
</evidence>
<dbReference type="InterPro" id="IPR035238">
    <property type="entry name" value="DUF5345"/>
</dbReference>
<sequence>MSNKERQEELPGVNEAEQKERSGALEETALREGLDALDALFPFATPDSGWFREQAAEARRRRRMRLYRELALLWGAALLILALLYVTITHKPAAFLWMQAAAALAPLIGLGIGRWEVKRDDHMG</sequence>
<evidence type="ECO:0000313" key="3">
    <source>
        <dbReference type="EMBL" id="TFE90910.1"/>
    </source>
</evidence>
<dbReference type="AlphaFoldDB" id="A0A4Y8QAN4"/>
<feature type="transmembrane region" description="Helical" evidence="2">
    <location>
        <begin position="94"/>
        <end position="113"/>
    </location>
</feature>
<keyword evidence="2" id="KW-0472">Membrane</keyword>
<keyword evidence="2" id="KW-1133">Transmembrane helix</keyword>
<feature type="compositionally biased region" description="Basic and acidic residues" evidence="1">
    <location>
        <begin position="16"/>
        <end position="25"/>
    </location>
</feature>
<feature type="transmembrane region" description="Helical" evidence="2">
    <location>
        <begin position="70"/>
        <end position="88"/>
    </location>
</feature>
<gene>
    <name evidence="3" type="ORF">B5M42_03550</name>
</gene>
<name>A0A4Y8QAN4_9BACL</name>
<evidence type="ECO:0000256" key="2">
    <source>
        <dbReference type="SAM" id="Phobius"/>
    </source>
</evidence>
<dbReference type="Proteomes" id="UP000298246">
    <property type="component" value="Unassembled WGS sequence"/>
</dbReference>
<feature type="region of interest" description="Disordered" evidence="1">
    <location>
        <begin position="1"/>
        <end position="25"/>
    </location>
</feature>
<dbReference type="RefSeq" id="WP_134749794.1">
    <property type="nucleotide sequence ID" value="NZ_MYFO02000007.1"/>
</dbReference>
<reference evidence="3 4" key="1">
    <citation type="submission" date="2017-03" db="EMBL/GenBank/DDBJ databases">
        <title>Isolation of Levoglucosan Utilizing Bacteria.</title>
        <authorList>
            <person name="Arya A.S."/>
        </authorList>
    </citation>
    <scope>NUCLEOTIDE SEQUENCE [LARGE SCALE GENOMIC DNA]</scope>
    <source>
        <strain evidence="3 4">MEC069</strain>
    </source>
</reference>
<keyword evidence="2" id="KW-0812">Transmembrane</keyword>
<keyword evidence="4" id="KW-1185">Reference proteome</keyword>
<comment type="caution">
    <text evidence="3">The sequence shown here is derived from an EMBL/GenBank/DDBJ whole genome shotgun (WGS) entry which is preliminary data.</text>
</comment>
<dbReference type="EMBL" id="MYFO01000003">
    <property type="protein sequence ID" value="TFE90910.1"/>
    <property type="molecule type" value="Genomic_DNA"/>
</dbReference>